<keyword evidence="1" id="KW-0677">Repeat</keyword>
<feature type="domain" description="Apple" evidence="4">
    <location>
        <begin position="206"/>
        <end position="282"/>
    </location>
</feature>
<dbReference type="Pfam" id="PF14295">
    <property type="entry name" value="PAN_4"/>
    <property type="match status" value="5"/>
</dbReference>
<evidence type="ECO:0000259" key="4">
    <source>
        <dbReference type="PROSITE" id="PS50948"/>
    </source>
</evidence>
<name>A0A8T1VQI6_9STRA</name>
<dbReference type="GO" id="GO:0006508">
    <property type="term" value="P:proteolysis"/>
    <property type="evidence" value="ECO:0007669"/>
    <property type="project" value="InterPro"/>
</dbReference>
<dbReference type="Proteomes" id="UP000694044">
    <property type="component" value="Unassembled WGS sequence"/>
</dbReference>
<keyword evidence="2" id="KW-1015">Disulfide bond</keyword>
<protein>
    <recommendedName>
        <fullName evidence="4">Apple domain-containing protein</fullName>
    </recommendedName>
</protein>
<dbReference type="EMBL" id="JAGDFM010000171">
    <property type="protein sequence ID" value="KAG7383632.1"/>
    <property type="molecule type" value="Genomic_DNA"/>
</dbReference>
<organism evidence="5 6">
    <name type="scientific">Phytophthora pseudosyringae</name>
    <dbReference type="NCBI Taxonomy" id="221518"/>
    <lineage>
        <taxon>Eukaryota</taxon>
        <taxon>Sar</taxon>
        <taxon>Stramenopiles</taxon>
        <taxon>Oomycota</taxon>
        <taxon>Peronosporomycetes</taxon>
        <taxon>Peronosporales</taxon>
        <taxon>Peronosporaceae</taxon>
        <taxon>Phytophthora</taxon>
    </lineage>
</organism>
<reference evidence="5" key="1">
    <citation type="submission" date="2021-02" db="EMBL/GenBank/DDBJ databases">
        <authorList>
            <person name="Palmer J.M."/>
        </authorList>
    </citation>
    <scope>NUCLEOTIDE SEQUENCE</scope>
    <source>
        <strain evidence="5">SCRP734</strain>
    </source>
</reference>
<dbReference type="SMART" id="SM00223">
    <property type="entry name" value="APPLE"/>
    <property type="match status" value="5"/>
</dbReference>
<evidence type="ECO:0000313" key="5">
    <source>
        <dbReference type="EMBL" id="KAG7383632.1"/>
    </source>
</evidence>
<feature type="signal peptide" evidence="3">
    <location>
        <begin position="1"/>
        <end position="20"/>
    </location>
</feature>
<dbReference type="AlphaFoldDB" id="A0A8T1VQI6"/>
<evidence type="ECO:0000256" key="3">
    <source>
        <dbReference type="SAM" id="SignalP"/>
    </source>
</evidence>
<dbReference type="GO" id="GO:0005576">
    <property type="term" value="C:extracellular region"/>
    <property type="evidence" value="ECO:0007669"/>
    <property type="project" value="InterPro"/>
</dbReference>
<proteinExistence type="predicted"/>
<keyword evidence="3" id="KW-0732">Signal</keyword>
<dbReference type="PROSITE" id="PS50948">
    <property type="entry name" value="PAN"/>
    <property type="match status" value="2"/>
</dbReference>
<dbReference type="CDD" id="cd01100">
    <property type="entry name" value="APPLE_Factor_XI_like"/>
    <property type="match status" value="2"/>
</dbReference>
<evidence type="ECO:0000256" key="1">
    <source>
        <dbReference type="ARBA" id="ARBA00022737"/>
    </source>
</evidence>
<gene>
    <name evidence="5" type="ORF">PHYPSEUDO_003507</name>
</gene>
<sequence>MQLPALLALTAVLASFATQAAVTDTHRCYVEPGFDYVANDIGNATSSTTDGCCAKCEATSGCKAYSWSDTNGGTCWLKSDTQTKFGVKSAEPISSTILRRLVPPMGLLTALLLVATTGSCAFAALEECVVELGFDYVGNDLSSLLAVDAFECCHHCQKFAAAGCRAYSWTDYQGGTCWLKTGRGTIAVNTNAQSGTISTFRFAETCVLEHGIDYEGGDIAHIQAGDAGDCCSICEQIPGCRAFTFTTNRGEGGTCWLKSAKGKMVLDPAAVSSQPYEEEPTCGLEQGVEYVGNDVGSTRAGDANECCALCEAFGGCRAFSWSAYKGGTCWFKNRKDEVRWEEGIYSGQVLANPVAPSCALELSVVYTGSNVGNASSVNAYGCCSICMKTAGCGAFSWTDLNGGTCYLKSAKGDAQPLGQFVSSVI</sequence>
<feature type="chain" id="PRO_5035876729" description="Apple domain-containing protein" evidence="3">
    <location>
        <begin position="21"/>
        <end position="425"/>
    </location>
</feature>
<dbReference type="OrthoDB" id="568194at2759"/>
<dbReference type="PANTHER" id="PTHR33946">
    <property type="match status" value="1"/>
</dbReference>
<dbReference type="InterPro" id="IPR000177">
    <property type="entry name" value="Apple"/>
</dbReference>
<evidence type="ECO:0000313" key="6">
    <source>
        <dbReference type="Proteomes" id="UP000694044"/>
    </source>
</evidence>
<keyword evidence="6" id="KW-1185">Reference proteome</keyword>
<dbReference type="InterPro" id="IPR003609">
    <property type="entry name" value="Pan_app"/>
</dbReference>
<accession>A0A8T1VQI6</accession>
<dbReference type="PANTHER" id="PTHR33946:SF4">
    <property type="entry name" value="COAGULATION FACTOR XI"/>
    <property type="match status" value="1"/>
</dbReference>
<evidence type="ECO:0000256" key="2">
    <source>
        <dbReference type="ARBA" id="ARBA00023157"/>
    </source>
</evidence>
<comment type="caution">
    <text evidence="5">The sequence shown here is derived from an EMBL/GenBank/DDBJ whole genome shotgun (WGS) entry which is preliminary data.</text>
</comment>
<feature type="domain" description="Apple" evidence="4">
    <location>
        <begin position="28"/>
        <end position="102"/>
    </location>
</feature>